<gene>
    <name evidence="8" type="ORF">QE109_09760</name>
</gene>
<dbReference type="InterPro" id="IPR036259">
    <property type="entry name" value="MFS_trans_sf"/>
</dbReference>
<evidence type="ECO:0000256" key="3">
    <source>
        <dbReference type="ARBA" id="ARBA00022475"/>
    </source>
</evidence>
<evidence type="ECO:0000256" key="4">
    <source>
        <dbReference type="ARBA" id="ARBA00022692"/>
    </source>
</evidence>
<accession>A0ABT6NDE6</accession>
<dbReference type="CDD" id="cd06173">
    <property type="entry name" value="MFS_MefA_like"/>
    <property type="match status" value="1"/>
</dbReference>
<feature type="transmembrane region" description="Helical" evidence="7">
    <location>
        <begin position="104"/>
        <end position="125"/>
    </location>
</feature>
<protein>
    <submittedName>
        <fullName evidence="8">MFS transporter</fullName>
    </submittedName>
</protein>
<feature type="transmembrane region" description="Helical" evidence="7">
    <location>
        <begin position="357"/>
        <end position="380"/>
    </location>
</feature>
<keyword evidence="9" id="KW-1185">Reference proteome</keyword>
<keyword evidence="2" id="KW-0813">Transport</keyword>
<feature type="transmembrane region" description="Helical" evidence="7">
    <location>
        <begin position="227"/>
        <end position="250"/>
    </location>
</feature>
<dbReference type="RefSeq" id="WP_281094272.1">
    <property type="nucleotide sequence ID" value="NZ_JARYZI010000005.1"/>
</dbReference>
<feature type="transmembrane region" description="Helical" evidence="7">
    <location>
        <begin position="386"/>
        <end position="405"/>
    </location>
</feature>
<keyword evidence="6 7" id="KW-0472">Membrane</keyword>
<comment type="subcellular location">
    <subcellularLocation>
        <location evidence="1">Cell membrane</location>
        <topology evidence="1">Multi-pass membrane protein</topology>
    </subcellularLocation>
</comment>
<evidence type="ECO:0000313" key="9">
    <source>
        <dbReference type="Proteomes" id="UP001158045"/>
    </source>
</evidence>
<evidence type="ECO:0000256" key="2">
    <source>
        <dbReference type="ARBA" id="ARBA00022448"/>
    </source>
</evidence>
<feature type="transmembrane region" description="Helical" evidence="7">
    <location>
        <begin position="262"/>
        <end position="279"/>
    </location>
</feature>
<dbReference type="EMBL" id="JARYZI010000005">
    <property type="protein sequence ID" value="MDH8678432.1"/>
    <property type="molecule type" value="Genomic_DNA"/>
</dbReference>
<dbReference type="Proteomes" id="UP001158045">
    <property type="component" value="Unassembled WGS sequence"/>
</dbReference>
<feature type="transmembrane region" description="Helical" evidence="7">
    <location>
        <begin position="291"/>
        <end position="312"/>
    </location>
</feature>
<evidence type="ECO:0000313" key="8">
    <source>
        <dbReference type="EMBL" id="MDH8678432.1"/>
    </source>
</evidence>
<dbReference type="InterPro" id="IPR011701">
    <property type="entry name" value="MFS"/>
</dbReference>
<organism evidence="8 9">
    <name type="scientific">Fusibacter bizertensis</name>
    <dbReference type="NCBI Taxonomy" id="1488331"/>
    <lineage>
        <taxon>Bacteria</taxon>
        <taxon>Bacillati</taxon>
        <taxon>Bacillota</taxon>
        <taxon>Clostridia</taxon>
        <taxon>Eubacteriales</taxon>
        <taxon>Eubacteriales Family XII. Incertae Sedis</taxon>
        <taxon>Fusibacter</taxon>
    </lineage>
</organism>
<dbReference type="PANTHER" id="PTHR43266:SF9">
    <property type="entry name" value="PERMEASE, MAJOR FACILITATOR SUPERFAMILY-RELATED"/>
    <property type="match status" value="1"/>
</dbReference>
<comment type="caution">
    <text evidence="8">The sequence shown here is derived from an EMBL/GenBank/DDBJ whole genome shotgun (WGS) entry which is preliminary data.</text>
</comment>
<proteinExistence type="predicted"/>
<sequence>MELDKKVMKNLFLFTTGKAVSIFGSSVYTFAISLYVLKLTGSALNYATTLMLSVIPMIIISPIAGVIADRIPKKWLVVGMDLANGVLFILIFAYASTVNLTLPVIYLSTILLNIFTTFFGIGIEAAKPSLITSDKLIKINSLSKLIDSTSSILGPIIGGIIFAFINIKYFILFNAISFIFSAITECFIDFHLNPIHNNETDYKRNSFTTDLKEGWLFFARNRSILELFFVFVSLNFLLGFSVNVPAPYIINQLMHLPSSSFGIINSMFPVGLIIGTLSVEKIMRKIEFRKLLISMNGLIAILAMLVGLPVFLKLNNGFSFIFYAAIFTLMGIAIAYVDVPLMTILQNEIPQKLLGRVLSIIMSLVKVILPVALITSGALIGKISITLLPILGATIPLFYSIYLLVLHHDKNTLLMNKTEQTE</sequence>
<dbReference type="SUPFAM" id="SSF103473">
    <property type="entry name" value="MFS general substrate transporter"/>
    <property type="match status" value="1"/>
</dbReference>
<evidence type="ECO:0000256" key="5">
    <source>
        <dbReference type="ARBA" id="ARBA00022989"/>
    </source>
</evidence>
<feature type="transmembrane region" description="Helical" evidence="7">
    <location>
        <begin position="75"/>
        <end position="98"/>
    </location>
</feature>
<reference evidence="8 9" key="1">
    <citation type="submission" date="2023-04" db="EMBL/GenBank/DDBJ databases">
        <title>Fusibacter bizertensis strain WBS, isolated from littoral bottom sediments of the Arctic seas - biochemical and genomic analysis.</title>
        <authorList>
            <person name="Brioukhanov A.L."/>
        </authorList>
    </citation>
    <scope>NUCLEOTIDE SEQUENCE [LARGE SCALE GENOMIC DNA]</scope>
    <source>
        <strain evidence="8 9">WBS</strain>
    </source>
</reference>
<keyword evidence="3" id="KW-1003">Cell membrane</keyword>
<evidence type="ECO:0000256" key="1">
    <source>
        <dbReference type="ARBA" id="ARBA00004651"/>
    </source>
</evidence>
<name>A0ABT6NDE6_9FIRM</name>
<evidence type="ECO:0000256" key="6">
    <source>
        <dbReference type="ARBA" id="ARBA00023136"/>
    </source>
</evidence>
<dbReference type="Gene3D" id="1.20.1250.20">
    <property type="entry name" value="MFS general substrate transporter like domains"/>
    <property type="match status" value="1"/>
</dbReference>
<keyword evidence="5 7" id="KW-1133">Transmembrane helix</keyword>
<evidence type="ECO:0000256" key="7">
    <source>
        <dbReference type="SAM" id="Phobius"/>
    </source>
</evidence>
<dbReference type="PANTHER" id="PTHR43266">
    <property type="entry name" value="MACROLIDE-EFFLUX PROTEIN"/>
    <property type="match status" value="1"/>
</dbReference>
<feature type="transmembrane region" description="Helical" evidence="7">
    <location>
        <begin position="145"/>
        <end position="165"/>
    </location>
</feature>
<feature type="transmembrane region" description="Helical" evidence="7">
    <location>
        <begin position="318"/>
        <end position="337"/>
    </location>
</feature>
<feature type="transmembrane region" description="Helical" evidence="7">
    <location>
        <begin position="43"/>
        <end position="68"/>
    </location>
</feature>
<dbReference type="Pfam" id="PF07690">
    <property type="entry name" value="MFS_1"/>
    <property type="match status" value="1"/>
</dbReference>
<keyword evidence="4 7" id="KW-0812">Transmembrane</keyword>
<feature type="transmembrane region" description="Helical" evidence="7">
    <location>
        <begin position="12"/>
        <end position="37"/>
    </location>
</feature>